<dbReference type="Pfam" id="PF13568">
    <property type="entry name" value="OMP_b-brl_2"/>
    <property type="match status" value="1"/>
</dbReference>
<dbReference type="KEGG" id="arac:E0W69_004525"/>
<protein>
    <submittedName>
        <fullName evidence="2">PorT family protein</fullName>
    </submittedName>
</protein>
<organism evidence="2 3">
    <name type="scientific">Rhizosphaericola mali</name>
    <dbReference type="NCBI Taxonomy" id="2545455"/>
    <lineage>
        <taxon>Bacteria</taxon>
        <taxon>Pseudomonadati</taxon>
        <taxon>Bacteroidota</taxon>
        <taxon>Chitinophagia</taxon>
        <taxon>Chitinophagales</taxon>
        <taxon>Chitinophagaceae</taxon>
        <taxon>Rhizosphaericola</taxon>
    </lineage>
</organism>
<dbReference type="Proteomes" id="UP000292424">
    <property type="component" value="Chromosome"/>
</dbReference>
<gene>
    <name evidence="2" type="ORF">E0W69_004525</name>
</gene>
<name>A0A5P2G298_9BACT</name>
<dbReference type="EMBL" id="CP044016">
    <property type="protein sequence ID" value="QES87960.1"/>
    <property type="molecule type" value="Genomic_DNA"/>
</dbReference>
<proteinExistence type="predicted"/>
<dbReference type="AlphaFoldDB" id="A0A5P2G298"/>
<feature type="domain" description="Outer membrane protein beta-barrel" evidence="1">
    <location>
        <begin position="41"/>
        <end position="227"/>
    </location>
</feature>
<accession>A0A5P2G298</accession>
<dbReference type="InterPro" id="IPR025665">
    <property type="entry name" value="Beta-barrel_OMP_2"/>
</dbReference>
<dbReference type="OrthoDB" id="1467485at2"/>
<evidence type="ECO:0000313" key="2">
    <source>
        <dbReference type="EMBL" id="QES87960.1"/>
    </source>
</evidence>
<reference evidence="2 3" key="1">
    <citation type="submission" date="2019-09" db="EMBL/GenBank/DDBJ databases">
        <title>Complete genome sequence of Arachidicoccus sp. B3-10 isolated from apple orchard soil.</title>
        <authorList>
            <person name="Kim H.S."/>
            <person name="Han K.-I."/>
            <person name="Suh M.K."/>
            <person name="Lee K.C."/>
            <person name="Eom M.K."/>
            <person name="Kim J.-S."/>
            <person name="Kang S.W."/>
            <person name="Sin Y."/>
            <person name="Lee J.-S."/>
        </authorList>
    </citation>
    <scope>NUCLEOTIDE SEQUENCE [LARGE SCALE GENOMIC DNA]</scope>
    <source>
        <strain evidence="2 3">B3-10</strain>
    </source>
</reference>
<keyword evidence="3" id="KW-1185">Reference proteome</keyword>
<evidence type="ECO:0000313" key="3">
    <source>
        <dbReference type="Proteomes" id="UP000292424"/>
    </source>
</evidence>
<sequence>MFHMKSICALIILISISSGIKIYAQDGYFEKNDHDELPYYFGISFGYNSSFLKTTKSGLFNEQSNFKRAESGSSGGIELGLMGTLKLARHWELRTVPKLIIGGSKYLNYYYADGAIPTDKSNLLVSSSGDYYEQMKLPQTLISIPLHVKFTSDRINNYRAYLFGGPKVDFNLSSNSQEYTAERDLGNATAPLMRKVSFGGEMGAGVHIYLPFAVISPEFRFSSSFMNDHRRDFSNPYSGDTFNKLQQRMLSFSINIEQ</sequence>
<evidence type="ECO:0000259" key="1">
    <source>
        <dbReference type="Pfam" id="PF13568"/>
    </source>
</evidence>